<gene>
    <name evidence="1" type="ORF">IHE45_12G038500</name>
</gene>
<comment type="caution">
    <text evidence="1">The sequence shown here is derived from an EMBL/GenBank/DDBJ whole genome shotgun (WGS) entry which is preliminary data.</text>
</comment>
<name>A0ACB7V199_DIOAL</name>
<keyword evidence="2" id="KW-1185">Reference proteome</keyword>
<dbReference type="EMBL" id="CM037022">
    <property type="protein sequence ID" value="KAH7667106.1"/>
    <property type="molecule type" value="Genomic_DNA"/>
</dbReference>
<accession>A0ACB7V199</accession>
<proteinExistence type="predicted"/>
<protein>
    <submittedName>
        <fullName evidence="1">Uncharacterized protein</fullName>
    </submittedName>
</protein>
<organism evidence="1 2">
    <name type="scientific">Dioscorea alata</name>
    <name type="common">Purple yam</name>
    <dbReference type="NCBI Taxonomy" id="55571"/>
    <lineage>
        <taxon>Eukaryota</taxon>
        <taxon>Viridiplantae</taxon>
        <taxon>Streptophyta</taxon>
        <taxon>Embryophyta</taxon>
        <taxon>Tracheophyta</taxon>
        <taxon>Spermatophyta</taxon>
        <taxon>Magnoliopsida</taxon>
        <taxon>Liliopsida</taxon>
        <taxon>Dioscoreales</taxon>
        <taxon>Dioscoreaceae</taxon>
        <taxon>Dioscorea</taxon>
    </lineage>
</organism>
<evidence type="ECO:0000313" key="1">
    <source>
        <dbReference type="EMBL" id="KAH7667106.1"/>
    </source>
</evidence>
<reference evidence="2" key="1">
    <citation type="journal article" date="2022" name="Nat. Commun.">
        <title>Chromosome evolution and the genetic basis of agronomically important traits in greater yam.</title>
        <authorList>
            <person name="Bredeson J.V."/>
            <person name="Lyons J.B."/>
            <person name="Oniyinde I.O."/>
            <person name="Okereke N.R."/>
            <person name="Kolade O."/>
            <person name="Nnabue I."/>
            <person name="Nwadili C.O."/>
            <person name="Hribova E."/>
            <person name="Parker M."/>
            <person name="Nwogha J."/>
            <person name="Shu S."/>
            <person name="Carlson J."/>
            <person name="Kariba R."/>
            <person name="Muthemba S."/>
            <person name="Knop K."/>
            <person name="Barton G.J."/>
            <person name="Sherwood A.V."/>
            <person name="Lopez-Montes A."/>
            <person name="Asiedu R."/>
            <person name="Jamnadass R."/>
            <person name="Muchugi A."/>
            <person name="Goodstein D."/>
            <person name="Egesi C.N."/>
            <person name="Featherston J."/>
            <person name="Asfaw A."/>
            <person name="Simpson G.G."/>
            <person name="Dolezel J."/>
            <person name="Hendre P.S."/>
            <person name="Van Deynze A."/>
            <person name="Kumar P.L."/>
            <person name="Obidiegwu J.E."/>
            <person name="Bhattacharjee R."/>
            <person name="Rokhsar D.S."/>
        </authorList>
    </citation>
    <scope>NUCLEOTIDE SEQUENCE [LARGE SCALE GENOMIC DNA]</scope>
    <source>
        <strain evidence="2">cv. TDa95/00328</strain>
    </source>
</reference>
<evidence type="ECO:0000313" key="2">
    <source>
        <dbReference type="Proteomes" id="UP000827976"/>
    </source>
</evidence>
<sequence length="37" mass="4002">MASKLPHKRIVQGTNVVDVNLVASENTPKASLLREQG</sequence>
<dbReference type="Proteomes" id="UP000827976">
    <property type="component" value="Chromosome 12"/>
</dbReference>